<keyword evidence="3" id="KW-0677">Repeat</keyword>
<dbReference type="SUPFAM" id="SSF103506">
    <property type="entry name" value="Mitochondrial carrier"/>
    <property type="match status" value="1"/>
</dbReference>
<evidence type="ECO:0000313" key="10">
    <source>
        <dbReference type="EMBL" id="KAE9975661.1"/>
    </source>
</evidence>
<evidence type="ECO:0000256" key="6">
    <source>
        <dbReference type="ARBA" id="ARBA00023136"/>
    </source>
</evidence>
<organism evidence="10 12">
    <name type="scientific">Venturia inaequalis</name>
    <name type="common">Apple scab fungus</name>
    <dbReference type="NCBI Taxonomy" id="5025"/>
    <lineage>
        <taxon>Eukaryota</taxon>
        <taxon>Fungi</taxon>
        <taxon>Dikarya</taxon>
        <taxon>Ascomycota</taxon>
        <taxon>Pezizomycotina</taxon>
        <taxon>Dothideomycetes</taxon>
        <taxon>Pleosporomycetidae</taxon>
        <taxon>Venturiales</taxon>
        <taxon>Venturiaceae</taxon>
        <taxon>Venturia</taxon>
    </lineage>
</organism>
<evidence type="ECO:0000313" key="11">
    <source>
        <dbReference type="Proteomes" id="UP000447873"/>
    </source>
</evidence>
<keyword evidence="6" id="KW-0472">Membrane</keyword>
<dbReference type="Proteomes" id="UP000490939">
    <property type="component" value="Unassembled WGS sequence"/>
</dbReference>
<comment type="subcellular location">
    <subcellularLocation>
        <location evidence="1">Mitochondrion membrane</location>
    </subcellularLocation>
</comment>
<dbReference type="InterPro" id="IPR023395">
    <property type="entry name" value="MCP_dom_sf"/>
</dbReference>
<feature type="region of interest" description="Disordered" evidence="7">
    <location>
        <begin position="123"/>
        <end position="211"/>
    </location>
</feature>
<name>A0A8H3US21_VENIN</name>
<feature type="compositionally biased region" description="Pro residues" evidence="7">
    <location>
        <begin position="32"/>
        <end position="48"/>
    </location>
</feature>
<accession>A0A8H3US21</accession>
<evidence type="ECO:0000256" key="2">
    <source>
        <dbReference type="ARBA" id="ARBA00022692"/>
    </source>
</evidence>
<keyword evidence="4" id="KW-0999">Mitochondrion inner membrane</keyword>
<evidence type="ECO:0000313" key="12">
    <source>
        <dbReference type="Proteomes" id="UP000490939"/>
    </source>
</evidence>
<dbReference type="EMBL" id="WNWQ01000503">
    <property type="protein sequence ID" value="KAE9966851.1"/>
    <property type="molecule type" value="Genomic_DNA"/>
</dbReference>
<evidence type="ECO:0000256" key="3">
    <source>
        <dbReference type="ARBA" id="ARBA00022737"/>
    </source>
</evidence>
<keyword evidence="12" id="KW-1185">Reference proteome</keyword>
<dbReference type="PANTHER" id="PTHR24089">
    <property type="entry name" value="SOLUTE CARRIER FAMILY 25"/>
    <property type="match status" value="1"/>
</dbReference>
<dbReference type="EMBL" id="WNWS01000358">
    <property type="protein sequence ID" value="KAE9969694.1"/>
    <property type="molecule type" value="Genomic_DNA"/>
</dbReference>
<dbReference type="Gene3D" id="1.50.40.10">
    <property type="entry name" value="Mitochondrial carrier domain"/>
    <property type="match status" value="1"/>
</dbReference>
<feature type="compositionally biased region" description="Acidic residues" evidence="7">
    <location>
        <begin position="157"/>
        <end position="166"/>
    </location>
</feature>
<evidence type="ECO:0000256" key="7">
    <source>
        <dbReference type="SAM" id="MobiDB-lite"/>
    </source>
</evidence>
<dbReference type="OrthoDB" id="77989at2759"/>
<evidence type="ECO:0000256" key="5">
    <source>
        <dbReference type="ARBA" id="ARBA00022989"/>
    </source>
</evidence>
<keyword evidence="4" id="KW-0496">Mitochondrion</keyword>
<dbReference type="AlphaFoldDB" id="A0A8H3US21"/>
<evidence type="ECO:0000256" key="1">
    <source>
        <dbReference type="ARBA" id="ARBA00004325"/>
    </source>
</evidence>
<reference evidence="10 12" key="1">
    <citation type="submission" date="2019-07" db="EMBL/GenBank/DDBJ databases">
        <title>Venturia inaequalis Genome Resource.</title>
        <authorList>
            <person name="Lichtner F.J."/>
        </authorList>
    </citation>
    <scope>NUCLEOTIDE SEQUENCE [LARGE SCALE GENOMIC DNA]</scope>
    <source>
        <strain evidence="9 11">120213</strain>
        <strain evidence="8">Bline_iso_100314</strain>
        <strain evidence="10 12">DMI_063113</strain>
    </source>
</reference>
<feature type="region of interest" description="Disordered" evidence="7">
    <location>
        <begin position="1"/>
        <end position="59"/>
    </location>
</feature>
<feature type="compositionally biased region" description="Basic and acidic residues" evidence="7">
    <location>
        <begin position="140"/>
        <end position="151"/>
    </location>
</feature>
<gene>
    <name evidence="8" type="ORF">BLS_006777</name>
    <name evidence="10" type="ORF">EG327_008400</name>
    <name evidence="9" type="ORF">EG328_006709</name>
</gene>
<proteinExistence type="predicted"/>
<dbReference type="Proteomes" id="UP000433883">
    <property type="component" value="Unassembled WGS sequence"/>
</dbReference>
<evidence type="ECO:0000313" key="9">
    <source>
        <dbReference type="EMBL" id="KAE9969694.1"/>
    </source>
</evidence>
<dbReference type="GO" id="GO:0031966">
    <property type="term" value="C:mitochondrial membrane"/>
    <property type="evidence" value="ECO:0007669"/>
    <property type="project" value="UniProtKB-SubCell"/>
</dbReference>
<sequence length="534" mass="57644">MEQDYSPLSFKAMSTSRDAPNPLRPYYIPPSIGLPPEVPSNPPQPGAPRAPSTSSKANFSSARDLFSDLDYENYLPERDSGGVADVTKRLVDQAIWNYTSVLLAQPFEVAKIVLQCHLADGTGAEQQVSSTPGSNTSRPPDSRHDYQDARGRGGYFDPEDESDEDAPSYFTPTAPYETPSSPSGRRKRQPPNRSLSATPTPTSHSNPSLSNNYSIELRKNDAILEVIAQLWSKEGAWGIWKATNSTFVYNILLKTIETWSRSMLSALLNMPDASLAGVGTSLAGGSTNILDSSNPMASIGIAVAAAGIAGLILAPIDMIRTRLILTSVDAGPRALLPSLRALPTLLCPTPLLPITLLHSTIPQLLSTSAPLFLRSSLHIDPVLTPTSSSIAAFTLSLAELFLKLPLETVLRRGHISILAAEAKRERMSTLHPTSSQSDPYSTPQVTQDRFRTLLPVGPYKGIVGTIWFIVREEGMSQRPLPLDVLKEGVMQGRRPAPRKGQGIRGLWRGWRVGFWGLVGMWGAGALGGGGEGAF</sequence>
<dbReference type="Proteomes" id="UP000447873">
    <property type="component" value="Unassembled WGS sequence"/>
</dbReference>
<dbReference type="EMBL" id="WNWR01000522">
    <property type="protein sequence ID" value="KAE9975661.1"/>
    <property type="molecule type" value="Genomic_DNA"/>
</dbReference>
<evidence type="ECO:0000256" key="4">
    <source>
        <dbReference type="ARBA" id="ARBA00022792"/>
    </source>
</evidence>
<evidence type="ECO:0000313" key="8">
    <source>
        <dbReference type="EMBL" id="KAE9966851.1"/>
    </source>
</evidence>
<feature type="compositionally biased region" description="Polar residues" evidence="7">
    <location>
        <begin position="191"/>
        <end position="211"/>
    </location>
</feature>
<keyword evidence="5" id="KW-1133">Transmembrane helix</keyword>
<protein>
    <recommendedName>
        <fullName evidence="13">Mitochondrial carrier</fullName>
    </recommendedName>
</protein>
<keyword evidence="2" id="KW-0812">Transmembrane</keyword>
<feature type="compositionally biased region" description="Polar residues" evidence="7">
    <location>
        <begin position="124"/>
        <end position="139"/>
    </location>
</feature>
<evidence type="ECO:0008006" key="13">
    <source>
        <dbReference type="Google" id="ProtNLM"/>
    </source>
</evidence>
<comment type="caution">
    <text evidence="10">The sequence shown here is derived from an EMBL/GenBank/DDBJ whole genome shotgun (WGS) entry which is preliminary data.</text>
</comment>